<feature type="transmembrane region" description="Helical" evidence="2">
    <location>
        <begin position="150"/>
        <end position="170"/>
    </location>
</feature>
<evidence type="ECO:0000256" key="2">
    <source>
        <dbReference type="SAM" id="Phobius"/>
    </source>
</evidence>
<dbReference type="EMBL" id="BOMF01000123">
    <property type="protein sequence ID" value="GID49225.1"/>
    <property type="molecule type" value="Genomic_DNA"/>
</dbReference>
<protein>
    <recommendedName>
        <fullName evidence="4">Enediyne biosynthesis protein</fullName>
    </recommendedName>
</protein>
<proteinExistence type="predicted"/>
<feature type="region of interest" description="Disordered" evidence="1">
    <location>
        <begin position="322"/>
        <end position="354"/>
    </location>
</feature>
<feature type="transmembrane region" description="Helical" evidence="2">
    <location>
        <begin position="233"/>
        <end position="252"/>
    </location>
</feature>
<name>A0ABQ3WSF9_9ACTN</name>
<feature type="transmembrane region" description="Helical" evidence="2">
    <location>
        <begin position="208"/>
        <end position="227"/>
    </location>
</feature>
<feature type="transmembrane region" description="Helical" evidence="2">
    <location>
        <begin position="58"/>
        <end position="84"/>
    </location>
</feature>
<feature type="transmembrane region" description="Helical" evidence="2">
    <location>
        <begin position="182"/>
        <end position="201"/>
    </location>
</feature>
<evidence type="ECO:0000313" key="3">
    <source>
        <dbReference type="EMBL" id="GID49225.1"/>
    </source>
</evidence>
<evidence type="ECO:0000256" key="1">
    <source>
        <dbReference type="SAM" id="MobiDB-lite"/>
    </source>
</evidence>
<feature type="transmembrane region" description="Helical" evidence="2">
    <location>
        <begin position="32"/>
        <end position="52"/>
    </location>
</feature>
<gene>
    <name evidence="3" type="ORF">Aca07nite_65000</name>
</gene>
<evidence type="ECO:0008006" key="4">
    <source>
        <dbReference type="Google" id="ProtNLM"/>
    </source>
</evidence>
<feature type="compositionally biased region" description="Basic and acidic residues" evidence="1">
    <location>
        <begin position="326"/>
        <end position="340"/>
    </location>
</feature>
<feature type="region of interest" description="Disordered" evidence="1">
    <location>
        <begin position="1"/>
        <end position="25"/>
    </location>
</feature>
<keyword evidence="2" id="KW-0472">Membrane</keyword>
<dbReference type="RefSeq" id="WP_204299347.1">
    <property type="nucleotide sequence ID" value="NZ_BAAAGQ010000026.1"/>
</dbReference>
<sequence>MTTVISQPSVAAGTKPEAVAGPAKPKPDPRYLALRNFAISISVLNVFGYTLLGFEQPWLWPFIAVLTGYSTEIFLEVISAWAYRRPARFRGNGTRGVYEFLLPSHITALAVNMLLYANNQILPIILGVFVGVAGKHVFQAPIAGRMRHFMNPSNFGIVVVLVAFSSWVSIAPPYEFTEEVNTFFRIMIPLILLTAGTVLNAKLTGKVPLILGWMGGFAIQAFVRHWAFDVALFAALGAMTGVAFLLFTNYMVTDPGTTPVKGRAQFMFGSSIAVVYGILMELDVTYTLFFALVIVCGVRGLGWWVHHFVERSRSRTAIDPTLLSHEAPRAAEPTGRDPHGKHTPPMPAESPAAG</sequence>
<feature type="transmembrane region" description="Helical" evidence="2">
    <location>
        <begin position="121"/>
        <end position="138"/>
    </location>
</feature>
<accession>A0ABQ3WSF9</accession>
<organism evidence="3">
    <name type="scientific">Actinoplanes campanulatus</name>
    <dbReference type="NCBI Taxonomy" id="113559"/>
    <lineage>
        <taxon>Bacteria</taxon>
        <taxon>Bacillati</taxon>
        <taxon>Actinomycetota</taxon>
        <taxon>Actinomycetes</taxon>
        <taxon>Micromonosporales</taxon>
        <taxon>Micromonosporaceae</taxon>
        <taxon>Actinoplanes</taxon>
    </lineage>
</organism>
<comment type="caution">
    <text evidence="3">The sequence shown here is derived from an EMBL/GenBank/DDBJ whole genome shotgun (WGS) entry which is preliminary data.</text>
</comment>
<reference evidence="3" key="1">
    <citation type="submission" date="2021-01" db="EMBL/GenBank/DDBJ databases">
        <title>Whole genome shotgun sequence of Actinoplanes capillaceus NBRC 16408.</title>
        <authorList>
            <person name="Komaki H."/>
            <person name="Tamura T."/>
        </authorList>
    </citation>
    <scope>NUCLEOTIDE SEQUENCE [LARGE SCALE GENOMIC DNA]</scope>
    <source>
        <strain evidence="3">NBRC 16408</strain>
    </source>
</reference>
<keyword evidence="2" id="KW-0812">Transmembrane</keyword>
<keyword evidence="2" id="KW-1133">Transmembrane helix</keyword>